<evidence type="ECO:0000256" key="8">
    <source>
        <dbReference type="SAM" id="Phobius"/>
    </source>
</evidence>
<evidence type="ECO:0000256" key="7">
    <source>
        <dbReference type="ARBA" id="ARBA00023136"/>
    </source>
</evidence>
<dbReference type="GO" id="GO:0042910">
    <property type="term" value="F:xenobiotic transmembrane transporter activity"/>
    <property type="evidence" value="ECO:0007669"/>
    <property type="project" value="TreeGrafter"/>
</dbReference>
<evidence type="ECO:0000256" key="2">
    <source>
        <dbReference type="ARBA" id="ARBA00022448"/>
    </source>
</evidence>
<feature type="transmembrane region" description="Helical" evidence="8">
    <location>
        <begin position="849"/>
        <end position="869"/>
    </location>
</feature>
<dbReference type="FunFam" id="1.20.1640.10:FF:000001">
    <property type="entry name" value="Efflux pump membrane transporter"/>
    <property type="match status" value="1"/>
</dbReference>
<evidence type="ECO:0000256" key="5">
    <source>
        <dbReference type="ARBA" id="ARBA00022692"/>
    </source>
</evidence>
<proteinExistence type="predicted"/>
<keyword evidence="10" id="KW-1185">Reference proteome</keyword>
<evidence type="ECO:0000313" key="10">
    <source>
        <dbReference type="Proteomes" id="UP000030856"/>
    </source>
</evidence>
<feature type="transmembrane region" description="Helical" evidence="8">
    <location>
        <begin position="385"/>
        <end position="410"/>
    </location>
</feature>
<evidence type="ECO:0000256" key="3">
    <source>
        <dbReference type="ARBA" id="ARBA00022475"/>
    </source>
</evidence>
<feature type="transmembrane region" description="Helical" evidence="8">
    <location>
        <begin position="876"/>
        <end position="896"/>
    </location>
</feature>
<dbReference type="Gene3D" id="3.30.2090.10">
    <property type="entry name" value="Multidrug efflux transporter AcrB TolC docking domain, DN and DC subdomains"/>
    <property type="match status" value="2"/>
</dbReference>
<keyword evidence="2" id="KW-0813">Transport</keyword>
<dbReference type="EMBL" id="JRAA01000002">
    <property type="protein sequence ID" value="KHF25010.1"/>
    <property type="molecule type" value="Genomic_DNA"/>
</dbReference>
<keyword evidence="3" id="KW-1003">Cell membrane</keyword>
<feature type="transmembrane region" description="Helical" evidence="8">
    <location>
        <begin position="979"/>
        <end position="1005"/>
    </location>
</feature>
<dbReference type="OrthoDB" id="9757904at2"/>
<evidence type="ECO:0000256" key="4">
    <source>
        <dbReference type="ARBA" id="ARBA00022519"/>
    </source>
</evidence>
<dbReference type="SUPFAM" id="SSF82714">
    <property type="entry name" value="Multidrug efflux transporter AcrB TolC docking domain, DN and DC subdomains"/>
    <property type="match status" value="2"/>
</dbReference>
<feature type="transmembrane region" description="Helical" evidence="8">
    <location>
        <begin position="462"/>
        <end position="483"/>
    </location>
</feature>
<dbReference type="SUPFAM" id="SSF82866">
    <property type="entry name" value="Multidrug efflux transporter AcrB transmembrane domain"/>
    <property type="match status" value="2"/>
</dbReference>
<dbReference type="eggNOG" id="COG0841">
    <property type="taxonomic scope" value="Bacteria"/>
</dbReference>
<feature type="transmembrane region" description="Helical" evidence="8">
    <location>
        <begin position="527"/>
        <end position="545"/>
    </location>
</feature>
<dbReference type="Gene3D" id="1.20.1640.10">
    <property type="entry name" value="Multidrug efflux transporter AcrB transmembrane domain"/>
    <property type="match status" value="2"/>
</dbReference>
<dbReference type="PANTHER" id="PTHR32063:SF28">
    <property type="entry name" value="BLR2861 PROTEIN"/>
    <property type="match status" value="1"/>
</dbReference>
<evidence type="ECO:0000256" key="6">
    <source>
        <dbReference type="ARBA" id="ARBA00022989"/>
    </source>
</evidence>
<keyword evidence="4" id="KW-0997">Cell inner membrane</keyword>
<feature type="transmembrane region" description="Helical" evidence="8">
    <location>
        <begin position="902"/>
        <end position="925"/>
    </location>
</feature>
<dbReference type="SUPFAM" id="SSF82693">
    <property type="entry name" value="Multidrug efflux transporter AcrB pore domain, PN1, PN2, PC1 and PC2 subdomains"/>
    <property type="match status" value="4"/>
</dbReference>
<feature type="transmembrane region" description="Helical" evidence="8">
    <location>
        <begin position="359"/>
        <end position="379"/>
    </location>
</feature>
<keyword evidence="6 8" id="KW-1133">Transmembrane helix</keyword>
<keyword evidence="7 8" id="KW-0472">Membrane</keyword>
<feature type="transmembrane region" description="Helical" evidence="8">
    <location>
        <begin position="430"/>
        <end position="450"/>
    </location>
</feature>
<comment type="subcellular location">
    <subcellularLocation>
        <location evidence="1">Cell inner membrane</location>
        <topology evidence="1">Multi-pass membrane protein</topology>
    </subcellularLocation>
</comment>
<sequence>MKFTDIFIRRPVFAIVISLLLLVFGVRALTDLQVRQYPEMEIGQLNITTVYPGANAELVQGFVTTPIQESISSVEGIDYMKASSRAGVSMIEVVLNLGYDVNTAMAEMLSKINEVQGRLPVDISDPVISKASAGNDAIMYIAYQSTSMSEPQITDYLRRVVQPKLTEIPGLSRAALFGGKEYAMRIHLDPVRMRALNVTSAQVNNALVSNNFQSAAGELRNSYTVTSIRASTSLQDHEEFSDITVHSDGQRVVKLGDIARVELATNTEREIVSYDSKPAVYIGIQTTPSANPLDVAAGVREMLPEIETDLPSGLFQYLAYDTTMFIEESISEVLTTLLEATVIVVLVVFLFLGSPRSVLVPIVTIPLSLVGVALFMLMMGYSINLLTLLAMVMAISLVVDDAIVVVENVYRHIEEGVQPMRAAVIGAREIAMPIIAMTITLAAVYAPIGFMGGLTGTLFSEFAFTLAGAVLISGIIALTLSPLMSGSLLNKKSLEGRFVRFINSLFDKLKVGYSSLLDRALSDYRPGIVISAFILLAAIGAMFTMTQSELAPVEDQGFILTMGIAPDNANVQYVQTYAEQVEEILATYPEYDQTFVISGMPVENNVMAGMVLTPWSQRERSQMDLQPQLQGELMSVAGMEVYAINPPSLPGTPMGMPVSFVITTTQDYNALFDIADELKNKAMQSGLFMIANNTLRMNKPQVHVLIDRAKAGQLGISMSDIGSVLATQLGDFRTNYFDIQGRSYEVVPQADTQFQKTSEAIDNLYVSTQSGKQVPLSTIVEISREVVPNDLTQFQQLNSAVIEAMPMPGVATLADAHEFLSKTLEEIAPQGFMHDYAGQSRQFEQEGTALMMTFVLALIVIYLVLSAQFESFRDPFVVLITVPLSIFGAMIPLFFGMATMNIYTQVGLITLIGLISKHGILIVEFSNQLQKQGKDRIAAVKEAAALRLRPILMTTAAMVLGVMPLVMASGAGAVSRNNIGLVITVGLSIGTLFTLFVVPVMYSLLAKPFDQEVEMERISLTE</sequence>
<feature type="transmembrane region" description="Helical" evidence="8">
    <location>
        <begin position="946"/>
        <end position="967"/>
    </location>
</feature>
<dbReference type="AlphaFoldDB" id="A0A0B0H7C9"/>
<evidence type="ECO:0000256" key="1">
    <source>
        <dbReference type="ARBA" id="ARBA00004429"/>
    </source>
</evidence>
<dbReference type="STRING" id="2340.JV46_09140"/>
<dbReference type="Gene3D" id="3.30.70.1320">
    <property type="entry name" value="Multidrug efflux transporter AcrB pore domain like"/>
    <property type="match status" value="1"/>
</dbReference>
<organism evidence="9 10">
    <name type="scientific">Solemya velum gill symbiont</name>
    <dbReference type="NCBI Taxonomy" id="2340"/>
    <lineage>
        <taxon>Bacteria</taxon>
        <taxon>Pseudomonadati</taxon>
        <taxon>Pseudomonadota</taxon>
        <taxon>Gammaproteobacteria</taxon>
        <taxon>sulfur-oxidizing symbionts</taxon>
    </lineage>
</organism>
<name>A0A0B0H7C9_SOVGS</name>
<dbReference type="Gene3D" id="3.30.70.1430">
    <property type="entry name" value="Multidrug efflux transporter AcrB pore domain"/>
    <property type="match status" value="2"/>
</dbReference>
<protein>
    <submittedName>
        <fullName evidence="9">Multidrug efflux pump AcrAB, subunit B1</fullName>
    </submittedName>
</protein>
<dbReference type="GO" id="GO:0005886">
    <property type="term" value="C:plasma membrane"/>
    <property type="evidence" value="ECO:0007669"/>
    <property type="project" value="UniProtKB-SubCell"/>
</dbReference>
<keyword evidence="5 8" id="KW-0812">Transmembrane</keyword>
<dbReference type="Gene3D" id="3.30.70.1440">
    <property type="entry name" value="Multidrug efflux transporter AcrB pore domain"/>
    <property type="match status" value="1"/>
</dbReference>
<dbReference type="InterPro" id="IPR001036">
    <property type="entry name" value="Acrflvin-R"/>
</dbReference>
<reference evidence="9 10" key="1">
    <citation type="journal article" date="2014" name="BMC Genomics">
        <title>The genome of the intracellular bacterium of the coastal bivalve, Solemya velum: a blueprint for thriving in and out of symbiosis.</title>
        <authorList>
            <person name="Dmytrenko O."/>
            <person name="Russell S.L."/>
            <person name="Loo W.T."/>
            <person name="Fontanez K.M."/>
            <person name="Liao L."/>
            <person name="Roeselers G."/>
            <person name="Sharma R."/>
            <person name="Stewart F.J."/>
            <person name="Newton I.L."/>
            <person name="Woyke T."/>
            <person name="Wu D."/>
            <person name="Lang J.M."/>
            <person name="Eisen J.A."/>
            <person name="Cavanaugh C.M."/>
        </authorList>
    </citation>
    <scope>NUCLEOTIDE SEQUENCE [LARGE SCALE GENOMIC DNA]</scope>
    <source>
        <strain evidence="9 10">WH</strain>
    </source>
</reference>
<accession>A0A0B0H7C9</accession>
<dbReference type="RefSeq" id="WP_043117236.1">
    <property type="nucleotide sequence ID" value="NZ_JRAA01000002.1"/>
</dbReference>
<feature type="transmembrane region" description="Helical" evidence="8">
    <location>
        <begin position="333"/>
        <end position="352"/>
    </location>
</feature>
<dbReference type="InterPro" id="IPR027463">
    <property type="entry name" value="AcrB_DN_DC_subdom"/>
</dbReference>
<dbReference type="PATRIC" id="fig|2340.3.peg.1644"/>
<comment type="caution">
    <text evidence="9">The sequence shown here is derived from an EMBL/GenBank/DDBJ whole genome shotgun (WGS) entry which is preliminary data.</text>
</comment>
<dbReference type="Pfam" id="PF00873">
    <property type="entry name" value="ACR_tran"/>
    <property type="match status" value="1"/>
</dbReference>
<dbReference type="PANTHER" id="PTHR32063">
    <property type="match status" value="1"/>
</dbReference>
<dbReference type="Proteomes" id="UP000030856">
    <property type="component" value="Unassembled WGS sequence"/>
</dbReference>
<dbReference type="PRINTS" id="PR00702">
    <property type="entry name" value="ACRIFLAVINRP"/>
</dbReference>
<evidence type="ECO:0000313" key="9">
    <source>
        <dbReference type="EMBL" id="KHF25010.1"/>
    </source>
</evidence>
<gene>
    <name evidence="9" type="primary">acrB1</name>
    <name evidence="9" type="ORF">JV46_09140</name>
</gene>